<dbReference type="EMBL" id="JAJSOF020000039">
    <property type="protein sequence ID" value="KAJ4426642.1"/>
    <property type="molecule type" value="Genomic_DNA"/>
</dbReference>
<evidence type="ECO:0000313" key="2">
    <source>
        <dbReference type="Proteomes" id="UP001148838"/>
    </source>
</evidence>
<proteinExistence type="predicted"/>
<reference evidence="1 2" key="1">
    <citation type="journal article" date="2022" name="Allergy">
        <title>Genome assembly and annotation of Periplaneta americana reveal a comprehensive cockroach allergen profile.</title>
        <authorList>
            <person name="Wang L."/>
            <person name="Xiong Q."/>
            <person name="Saelim N."/>
            <person name="Wang L."/>
            <person name="Nong W."/>
            <person name="Wan A.T."/>
            <person name="Shi M."/>
            <person name="Liu X."/>
            <person name="Cao Q."/>
            <person name="Hui J.H.L."/>
            <person name="Sookrung N."/>
            <person name="Leung T.F."/>
            <person name="Tungtrongchitr A."/>
            <person name="Tsui S.K.W."/>
        </authorList>
    </citation>
    <scope>NUCLEOTIDE SEQUENCE [LARGE SCALE GENOMIC DNA]</scope>
    <source>
        <strain evidence="1">PWHHKU_190912</strain>
    </source>
</reference>
<keyword evidence="2" id="KW-1185">Reference proteome</keyword>
<name>A0ABQ8RY32_PERAM</name>
<organism evidence="1 2">
    <name type="scientific">Periplaneta americana</name>
    <name type="common">American cockroach</name>
    <name type="synonym">Blatta americana</name>
    <dbReference type="NCBI Taxonomy" id="6978"/>
    <lineage>
        <taxon>Eukaryota</taxon>
        <taxon>Metazoa</taxon>
        <taxon>Ecdysozoa</taxon>
        <taxon>Arthropoda</taxon>
        <taxon>Hexapoda</taxon>
        <taxon>Insecta</taxon>
        <taxon>Pterygota</taxon>
        <taxon>Neoptera</taxon>
        <taxon>Polyneoptera</taxon>
        <taxon>Dictyoptera</taxon>
        <taxon>Blattodea</taxon>
        <taxon>Blattoidea</taxon>
        <taxon>Blattidae</taxon>
        <taxon>Blattinae</taxon>
        <taxon>Periplaneta</taxon>
    </lineage>
</organism>
<dbReference type="Proteomes" id="UP001148838">
    <property type="component" value="Unassembled WGS sequence"/>
</dbReference>
<dbReference type="SUPFAM" id="SSF50814">
    <property type="entry name" value="Lipocalins"/>
    <property type="match status" value="1"/>
</dbReference>
<protein>
    <submittedName>
        <fullName evidence="1">Uncharacterized protein</fullName>
    </submittedName>
</protein>
<accession>A0ABQ8RY32</accession>
<comment type="caution">
    <text evidence="1">The sequence shown here is derived from an EMBL/GenBank/DDBJ whole genome shotgun (WGS) entry which is preliminary data.</text>
</comment>
<sequence>MAGLCEGGNEPPGSLKAIAGISFCLRLALVSGAHFSGKLSDSAMSLVTDKKYKLATSDKFDEYMKALGVGLVTSSPKPSVELKMVMNFAYILLSRTPINLSGQEFGRKVNFVK</sequence>
<gene>
    <name evidence="1" type="ORF">ANN_26440</name>
</gene>
<dbReference type="InterPro" id="IPR012674">
    <property type="entry name" value="Calycin"/>
</dbReference>
<evidence type="ECO:0000313" key="1">
    <source>
        <dbReference type="EMBL" id="KAJ4426642.1"/>
    </source>
</evidence>